<protein>
    <submittedName>
        <fullName evidence="4">CSON006979 protein</fullName>
    </submittedName>
</protein>
<proteinExistence type="inferred from homology"/>
<organism evidence="4">
    <name type="scientific">Culicoides sonorensis</name>
    <name type="common">Biting midge</name>
    <dbReference type="NCBI Taxonomy" id="179676"/>
    <lineage>
        <taxon>Eukaryota</taxon>
        <taxon>Metazoa</taxon>
        <taxon>Ecdysozoa</taxon>
        <taxon>Arthropoda</taxon>
        <taxon>Hexapoda</taxon>
        <taxon>Insecta</taxon>
        <taxon>Pterygota</taxon>
        <taxon>Neoptera</taxon>
        <taxon>Endopterygota</taxon>
        <taxon>Diptera</taxon>
        <taxon>Nematocera</taxon>
        <taxon>Chironomoidea</taxon>
        <taxon>Ceratopogonidae</taxon>
        <taxon>Ceratopogoninae</taxon>
        <taxon>Culicoides</taxon>
        <taxon>Monoculicoides</taxon>
    </lineage>
</organism>
<sequence length="229" mass="26296">MIAAGWSKSASLLRPSITLIRGNTFQQSKNASFLSFFDRFKIANSKSTSKVKLGVAGVRIYEQIADKIDYPTFFIKFKLPNTYNSWFLVTELHVWMALSRCMAMDEAGRTLRSSIVETMWQDASTRAKQLGADNPSAMRKQLQVLSQQFQAALITYDDGLMHDDKSLATSLWVRLFDRKCENYEDLTTLVEYVRRQIQILDEMKEEELLNKPVIGWEKISEFKPTSGKP</sequence>
<reference evidence="3" key="1">
    <citation type="submission" date="2018-04" db="EMBL/GenBank/DDBJ databases">
        <authorList>
            <person name="Go L.Y."/>
            <person name="Mitchell J.A."/>
        </authorList>
    </citation>
    <scope>NUCLEOTIDE SEQUENCE</scope>
    <source>
        <tissue evidence="3">Whole organism</tissue>
    </source>
</reference>
<reference evidence="4" key="2">
    <citation type="submission" date="2018-07" db="EMBL/GenBank/DDBJ databases">
        <authorList>
            <person name="Quirk P.G."/>
            <person name="Krulwich T.A."/>
        </authorList>
    </citation>
    <scope>NUCLEOTIDE SEQUENCE</scope>
</reference>
<dbReference type="InterPro" id="IPR007129">
    <property type="entry name" value="Ubiqinol_cyt_c_chaperone_CPB3"/>
</dbReference>
<dbReference type="PANTHER" id="PTHR12184:SF1">
    <property type="entry name" value="UBIQUINOL-CYTOCHROME-C REDUCTASE COMPLEX ASSEMBLY FACTOR 1"/>
    <property type="match status" value="1"/>
</dbReference>
<accession>A0A336MTD5</accession>
<evidence type="ECO:0000259" key="2">
    <source>
        <dbReference type="Pfam" id="PF03981"/>
    </source>
</evidence>
<comment type="similarity">
    <text evidence="1">Belongs to the CBP3 family.</text>
</comment>
<dbReference type="EMBL" id="UFQT01002630">
    <property type="protein sequence ID" value="SSX33814.1"/>
    <property type="molecule type" value="Genomic_DNA"/>
</dbReference>
<evidence type="ECO:0000313" key="4">
    <source>
        <dbReference type="EMBL" id="SSX33814.1"/>
    </source>
</evidence>
<evidence type="ECO:0000313" key="3">
    <source>
        <dbReference type="EMBL" id="SSX14404.1"/>
    </source>
</evidence>
<dbReference type="VEuPathDB" id="VectorBase:CSON006979"/>
<name>A0A336MTD5_CULSO</name>
<dbReference type="Pfam" id="PF03981">
    <property type="entry name" value="Ubiq_cyt_C_chap"/>
    <property type="match status" value="1"/>
</dbReference>
<feature type="domain" description="Ubiquinol-cytochrome c chaperone" evidence="2">
    <location>
        <begin position="76"/>
        <end position="212"/>
    </location>
</feature>
<dbReference type="PANTHER" id="PTHR12184">
    <property type="entry name" value="UBIQUINOL-CYTOCHROME C REDUCTASE COMPLEX ASSEMBLY FACTOR 1 FAMILY MEMBER"/>
    <property type="match status" value="1"/>
</dbReference>
<dbReference type="InterPro" id="IPR021150">
    <property type="entry name" value="Ubiq_cyt_c_chap"/>
</dbReference>
<dbReference type="EMBL" id="UFQS01002630">
    <property type="protein sequence ID" value="SSX14404.1"/>
    <property type="molecule type" value="Genomic_DNA"/>
</dbReference>
<dbReference type="GO" id="GO:0034551">
    <property type="term" value="P:mitochondrial respiratory chain complex III assembly"/>
    <property type="evidence" value="ECO:0007669"/>
    <property type="project" value="TreeGrafter"/>
</dbReference>
<dbReference type="AlphaFoldDB" id="A0A336MTD5"/>
<dbReference type="OMA" id="ISHQFNA"/>
<dbReference type="GO" id="GO:0005739">
    <property type="term" value="C:mitochondrion"/>
    <property type="evidence" value="ECO:0007669"/>
    <property type="project" value="TreeGrafter"/>
</dbReference>
<evidence type="ECO:0000256" key="1">
    <source>
        <dbReference type="ARBA" id="ARBA00006407"/>
    </source>
</evidence>
<gene>
    <name evidence="4" type="primary">CSON006979</name>
</gene>